<feature type="transmembrane region" description="Helical" evidence="1">
    <location>
        <begin position="45"/>
        <end position="72"/>
    </location>
</feature>
<evidence type="ECO:0000313" key="3">
    <source>
        <dbReference type="Proteomes" id="UP000277928"/>
    </source>
</evidence>
<keyword evidence="1" id="KW-0812">Transmembrane</keyword>
<keyword evidence="3" id="KW-1185">Reference proteome</keyword>
<proteinExistence type="predicted"/>
<reference evidence="2 3" key="1">
    <citation type="submission" date="2018-08" db="EMBL/GenBank/DDBJ databases">
        <authorList>
            <person name="Laetsch R D."/>
            <person name="Stevens L."/>
            <person name="Kumar S."/>
            <person name="Blaxter L. M."/>
        </authorList>
    </citation>
    <scope>NUCLEOTIDE SEQUENCE [LARGE SCALE GENOMIC DNA]</scope>
</reference>
<evidence type="ECO:0000256" key="1">
    <source>
        <dbReference type="SAM" id="Phobius"/>
    </source>
</evidence>
<gene>
    <name evidence="2" type="ORF">NLS_LOCUS1488</name>
</gene>
<organism evidence="2 3">
    <name type="scientific">Litomosoides sigmodontis</name>
    <name type="common">Filarial nematode worm</name>
    <dbReference type="NCBI Taxonomy" id="42156"/>
    <lineage>
        <taxon>Eukaryota</taxon>
        <taxon>Metazoa</taxon>
        <taxon>Ecdysozoa</taxon>
        <taxon>Nematoda</taxon>
        <taxon>Chromadorea</taxon>
        <taxon>Rhabditida</taxon>
        <taxon>Spirurina</taxon>
        <taxon>Spiruromorpha</taxon>
        <taxon>Filarioidea</taxon>
        <taxon>Onchocercidae</taxon>
        <taxon>Litomosoides</taxon>
    </lineage>
</organism>
<dbReference type="OrthoDB" id="5870582at2759"/>
<protein>
    <submittedName>
        <fullName evidence="2">Uncharacterized protein</fullName>
    </submittedName>
</protein>
<evidence type="ECO:0000313" key="2">
    <source>
        <dbReference type="EMBL" id="VDK71585.1"/>
    </source>
</evidence>
<sequence length="180" mass="20791">MKWYVINLMAAYSIGSIGRSVGLEFEKRPELYEGTLFSILYGLTIYLRAATFALTRLIVFFCILEIYSIYAFKTKILKALYKSDDLSWHNRYFIPQFDHNNMRLSGIILVINIDTNVLKVFLQVNAATVRIRATFLALYTIFVLPPFRRAMFDLLGFKRHQRSSVVPLNATNLTVGRNGM</sequence>
<name>A0A3P6SUS9_LITSI</name>
<dbReference type="EMBL" id="UYRX01000052">
    <property type="protein sequence ID" value="VDK71585.1"/>
    <property type="molecule type" value="Genomic_DNA"/>
</dbReference>
<keyword evidence="1" id="KW-1133">Transmembrane helix</keyword>
<accession>A0A3P6SUS9</accession>
<keyword evidence="1" id="KW-0472">Membrane</keyword>
<dbReference type="Proteomes" id="UP000277928">
    <property type="component" value="Unassembled WGS sequence"/>
</dbReference>
<dbReference type="AlphaFoldDB" id="A0A3P6SUS9"/>